<dbReference type="PANTHER" id="PTHR43619:SF2">
    <property type="entry name" value="S-ADENOSYL-L-METHIONINE-DEPENDENT METHYLTRANSFERASES SUPERFAMILY PROTEIN"/>
    <property type="match status" value="1"/>
</dbReference>
<dbReference type="Gene3D" id="3.40.50.150">
    <property type="entry name" value="Vaccinia Virus protein VP39"/>
    <property type="match status" value="1"/>
</dbReference>
<dbReference type="InterPro" id="IPR007213">
    <property type="entry name" value="Ppm1/Ppm2/Tcmp"/>
</dbReference>
<dbReference type="InterPro" id="IPR029063">
    <property type="entry name" value="SAM-dependent_MTases_sf"/>
</dbReference>
<keyword evidence="1 3" id="KW-0489">Methyltransferase</keyword>
<comment type="caution">
    <text evidence="3">The sequence shown here is derived from an EMBL/GenBank/DDBJ whole genome shotgun (WGS) entry which is preliminary data.</text>
</comment>
<dbReference type="EMBL" id="JAQQFM010000010">
    <property type="protein sequence ID" value="MFL9926838.1"/>
    <property type="molecule type" value="Genomic_DNA"/>
</dbReference>
<evidence type="ECO:0000256" key="2">
    <source>
        <dbReference type="ARBA" id="ARBA00022679"/>
    </source>
</evidence>
<keyword evidence="2 3" id="KW-0808">Transferase</keyword>
<dbReference type="EC" id="2.1.1.-" evidence="3"/>
<sequence length="319" mass="35434">MNDHAVPPLPSALTGALPGVGESAERAELAARYASLASVPSTLRIPLAARALGEALFPSLRLNDRYAAGTLAALGDDGRRWLSDKHSVYGSMARTRRFRALAQAFLQRHPEGHVVNLGCGLSDYLQWLDNGSSHMIDADLPEVIALRRTLLPPRNPRHRLRELDLNGTGWWNALALPDADDAQDSVRPVFLFSEGVSMYLKPDVIRQVLHTFGERAPAGSVLAFDAMCWLAAGRARRHPSVRYTSAQFHWGVRRVRELTQPHPRLQLITNYRVMESYGFPYSLIGPLFRSLIGVPFYAVYLLGADVGLRDTRSYKEVKA</sequence>
<accession>A0ABW9AD70</accession>
<dbReference type="PANTHER" id="PTHR43619">
    <property type="entry name" value="S-ADENOSYL-L-METHIONINE-DEPENDENT METHYLTRANSFERASE YKTD-RELATED"/>
    <property type="match status" value="1"/>
</dbReference>
<dbReference type="RefSeq" id="WP_408160058.1">
    <property type="nucleotide sequence ID" value="NZ_JAQQFM010000010.1"/>
</dbReference>
<dbReference type="Proteomes" id="UP001629246">
    <property type="component" value="Unassembled WGS sequence"/>
</dbReference>
<dbReference type="GO" id="GO:0008168">
    <property type="term" value="F:methyltransferase activity"/>
    <property type="evidence" value="ECO:0007669"/>
    <property type="project" value="UniProtKB-KW"/>
</dbReference>
<protein>
    <submittedName>
        <fullName evidence="3">Class I SAM-dependent methyltransferase</fullName>
        <ecNumber evidence="3">2.1.1.-</ecNumber>
    </submittedName>
</protein>
<gene>
    <name evidence="3" type="ORF">PQR62_21385</name>
</gene>
<evidence type="ECO:0000256" key="1">
    <source>
        <dbReference type="ARBA" id="ARBA00022603"/>
    </source>
</evidence>
<proteinExistence type="predicted"/>
<evidence type="ECO:0000313" key="3">
    <source>
        <dbReference type="EMBL" id="MFL9926838.1"/>
    </source>
</evidence>
<evidence type="ECO:0000313" key="4">
    <source>
        <dbReference type="Proteomes" id="UP001629246"/>
    </source>
</evidence>
<name>A0ABW9AD70_9BURK</name>
<keyword evidence="4" id="KW-1185">Reference proteome</keyword>
<reference evidence="3 4" key="1">
    <citation type="journal article" date="2024" name="Chem. Sci.">
        <title>Discovery of megapolipeptins by genome mining of a Burkholderiales bacteria collection.</title>
        <authorList>
            <person name="Paulo B.S."/>
            <person name="Recchia M.J.J."/>
            <person name="Lee S."/>
            <person name="Fergusson C.H."/>
            <person name="Romanowski S.B."/>
            <person name="Hernandez A."/>
            <person name="Krull N."/>
            <person name="Liu D.Y."/>
            <person name="Cavanagh H."/>
            <person name="Bos A."/>
            <person name="Gray C.A."/>
            <person name="Murphy B.T."/>
            <person name="Linington R.G."/>
            <person name="Eustaquio A.S."/>
        </authorList>
    </citation>
    <scope>NUCLEOTIDE SEQUENCE [LARGE SCALE GENOMIC DNA]</scope>
    <source>
        <strain evidence="3 4">RL21-008-BIB-A</strain>
    </source>
</reference>
<dbReference type="GO" id="GO:0032259">
    <property type="term" value="P:methylation"/>
    <property type="evidence" value="ECO:0007669"/>
    <property type="project" value="UniProtKB-KW"/>
</dbReference>
<dbReference type="Pfam" id="PF04072">
    <property type="entry name" value="LCM"/>
    <property type="match status" value="1"/>
</dbReference>
<dbReference type="SUPFAM" id="SSF53335">
    <property type="entry name" value="S-adenosyl-L-methionine-dependent methyltransferases"/>
    <property type="match status" value="1"/>
</dbReference>
<organism evidence="3 4">
    <name type="scientific">Herbaspirillum lusitanum</name>
    <dbReference type="NCBI Taxonomy" id="213312"/>
    <lineage>
        <taxon>Bacteria</taxon>
        <taxon>Pseudomonadati</taxon>
        <taxon>Pseudomonadota</taxon>
        <taxon>Betaproteobacteria</taxon>
        <taxon>Burkholderiales</taxon>
        <taxon>Oxalobacteraceae</taxon>
        <taxon>Herbaspirillum</taxon>
    </lineage>
</organism>